<feature type="transmembrane region" description="Helical" evidence="1">
    <location>
        <begin position="74"/>
        <end position="90"/>
    </location>
</feature>
<evidence type="ECO:0000313" key="3">
    <source>
        <dbReference type="Proteomes" id="UP000009183"/>
    </source>
</evidence>
<organism evidence="2 3">
    <name type="scientific">Vitis vinifera</name>
    <name type="common">Grape</name>
    <dbReference type="NCBI Taxonomy" id="29760"/>
    <lineage>
        <taxon>Eukaryota</taxon>
        <taxon>Viridiplantae</taxon>
        <taxon>Streptophyta</taxon>
        <taxon>Embryophyta</taxon>
        <taxon>Tracheophyta</taxon>
        <taxon>Spermatophyta</taxon>
        <taxon>Magnoliopsida</taxon>
        <taxon>eudicotyledons</taxon>
        <taxon>Gunneridae</taxon>
        <taxon>Pentapetalae</taxon>
        <taxon>rosids</taxon>
        <taxon>Vitales</taxon>
        <taxon>Vitaceae</taxon>
        <taxon>Viteae</taxon>
        <taxon>Vitis</taxon>
    </lineage>
</organism>
<keyword evidence="3" id="KW-1185">Reference proteome</keyword>
<dbReference type="InParanoid" id="E0CRG4"/>
<dbReference type="PaxDb" id="29760-VIT_18s0001g04850.t01"/>
<dbReference type="EMBL" id="FN595227">
    <property type="protein sequence ID" value="CBI19118.3"/>
    <property type="molecule type" value="Genomic_DNA"/>
</dbReference>
<sequence length="91" mass="10374">MWDCTGSLPTSKFSEDSQIIRYQKYHEKLMRPPSCSSSHMAVGSTILVGTFILRVRLDSPPKLTLTGHNKKNNMFIINLTINIYLFIISLN</sequence>
<dbReference type="Proteomes" id="UP000009183">
    <property type="component" value="Chromosome 18"/>
</dbReference>
<proteinExistence type="predicted"/>
<name>E0CRG4_VITVI</name>
<reference evidence="3" key="1">
    <citation type="journal article" date="2007" name="Nature">
        <title>The grapevine genome sequence suggests ancestral hexaploidization in major angiosperm phyla.</title>
        <authorList>
            <consortium name="The French-Italian Public Consortium for Grapevine Genome Characterization."/>
            <person name="Jaillon O."/>
            <person name="Aury J.-M."/>
            <person name="Noel B."/>
            <person name="Policriti A."/>
            <person name="Clepet C."/>
            <person name="Casagrande A."/>
            <person name="Choisne N."/>
            <person name="Aubourg S."/>
            <person name="Vitulo N."/>
            <person name="Jubin C."/>
            <person name="Vezzi A."/>
            <person name="Legeai F."/>
            <person name="Hugueney P."/>
            <person name="Dasilva C."/>
            <person name="Horner D."/>
            <person name="Mica E."/>
            <person name="Jublot D."/>
            <person name="Poulain J."/>
            <person name="Bruyere C."/>
            <person name="Billault A."/>
            <person name="Segurens B."/>
            <person name="Gouyvenoux M."/>
            <person name="Ugarte E."/>
            <person name="Cattonaro F."/>
            <person name="Anthouard V."/>
            <person name="Vico V."/>
            <person name="Del Fabbro C."/>
            <person name="Alaux M."/>
            <person name="Di Gaspero G."/>
            <person name="Dumas V."/>
            <person name="Felice N."/>
            <person name="Paillard S."/>
            <person name="Juman I."/>
            <person name="Moroldo M."/>
            <person name="Scalabrin S."/>
            <person name="Canaguier A."/>
            <person name="Le Clainche I."/>
            <person name="Malacrida G."/>
            <person name="Durand E."/>
            <person name="Pesole G."/>
            <person name="Laucou V."/>
            <person name="Chatelet P."/>
            <person name="Merdinoglu D."/>
            <person name="Delledonne M."/>
            <person name="Pezzotti M."/>
            <person name="Lecharny A."/>
            <person name="Scarpelli C."/>
            <person name="Artiguenave F."/>
            <person name="Pe M.E."/>
            <person name="Valle G."/>
            <person name="Morgante M."/>
            <person name="Caboche M."/>
            <person name="Adam-Blondon A.-F."/>
            <person name="Weissenbach J."/>
            <person name="Quetier F."/>
            <person name="Wincker P."/>
        </authorList>
    </citation>
    <scope>NUCLEOTIDE SEQUENCE [LARGE SCALE GENOMIC DNA]</scope>
    <source>
        <strain evidence="3">cv. Pinot noir / PN40024</strain>
    </source>
</reference>
<dbReference type="STRING" id="29760.E0CRG4"/>
<evidence type="ECO:0000313" key="2">
    <source>
        <dbReference type="EMBL" id="CBI19118.3"/>
    </source>
</evidence>
<evidence type="ECO:0000256" key="1">
    <source>
        <dbReference type="SAM" id="Phobius"/>
    </source>
</evidence>
<accession>E0CRG4</accession>
<keyword evidence="1" id="KW-1133">Transmembrane helix</keyword>
<keyword evidence="1" id="KW-0812">Transmembrane</keyword>
<keyword evidence="1" id="KW-0472">Membrane</keyword>
<gene>
    <name evidence="2" type="ordered locus">VIT_18s0001g04850</name>
</gene>
<dbReference type="AlphaFoldDB" id="E0CRG4"/>
<dbReference type="HOGENOM" id="CLU_2431462_0_0_1"/>
<protein>
    <submittedName>
        <fullName evidence="2">Uncharacterized protein</fullName>
    </submittedName>
</protein>